<dbReference type="InterPro" id="IPR038261">
    <property type="entry name" value="GPP34-like_sf"/>
</dbReference>
<sequence length="259" mass="28921">MSIPTVDEARTVHPTTPDRLARLPLRAELFLLAHDDDTGEPTINIQSLAVGLAGAILLELWLDQRVAIGWTYNPLRQGWVPNPGRITIANTDPAGDPLGAAAMAVIRQTDHTPPEQDQLRRWLRIFAATDLYERVRANMLTVGVLRRTSRRRLGGLVKTDAYLAVDTAWAVRARGQIRSILHGLAHPQHRHRERPDDQCAALSGLVHVLELAPFLYLDLPNHQLNRLLRDLGERHNRTIHDVITAVDAGRGDLAVQAMR</sequence>
<dbReference type="EMBL" id="BSDI01000093">
    <property type="protein sequence ID" value="GLI03653.1"/>
    <property type="molecule type" value="Genomic_DNA"/>
</dbReference>
<evidence type="ECO:0000256" key="2">
    <source>
        <dbReference type="ARBA" id="ARBA00023034"/>
    </source>
</evidence>
<keyword evidence="4" id="KW-0472">Membrane</keyword>
<dbReference type="Pfam" id="PF05719">
    <property type="entry name" value="GPP34"/>
    <property type="match status" value="1"/>
</dbReference>
<protein>
    <recommendedName>
        <fullName evidence="7">GPP34 family phosphoprotein</fullName>
    </recommendedName>
</protein>
<comment type="subcellular location">
    <subcellularLocation>
        <location evidence="1">Golgi apparatus membrane</location>
        <topology evidence="1">Peripheral membrane protein</topology>
        <orientation evidence="1">Cytoplasmic side</orientation>
    </subcellularLocation>
</comment>
<evidence type="ECO:0000313" key="5">
    <source>
        <dbReference type="EMBL" id="GLI03653.1"/>
    </source>
</evidence>
<keyword evidence="3" id="KW-0446">Lipid-binding</keyword>
<dbReference type="Gene3D" id="1.10.3630.10">
    <property type="entry name" value="yeast vps74-n-term truncation variant domain like"/>
    <property type="match status" value="1"/>
</dbReference>
<keyword evidence="2" id="KW-0333">Golgi apparatus</keyword>
<evidence type="ECO:0008006" key="7">
    <source>
        <dbReference type="Google" id="ProtNLM"/>
    </source>
</evidence>
<evidence type="ECO:0000256" key="1">
    <source>
        <dbReference type="ARBA" id="ARBA00004255"/>
    </source>
</evidence>
<proteinExistence type="predicted"/>
<accession>A0ABQ5RAP5</accession>
<evidence type="ECO:0000313" key="6">
    <source>
        <dbReference type="Proteomes" id="UP001144280"/>
    </source>
</evidence>
<dbReference type="InterPro" id="IPR008628">
    <property type="entry name" value="GPP34-like"/>
</dbReference>
<gene>
    <name evidence="5" type="ORF">Pa4123_89310</name>
</gene>
<evidence type="ECO:0000256" key="3">
    <source>
        <dbReference type="ARBA" id="ARBA00023121"/>
    </source>
</evidence>
<evidence type="ECO:0000256" key="4">
    <source>
        <dbReference type="ARBA" id="ARBA00023136"/>
    </source>
</evidence>
<keyword evidence="6" id="KW-1185">Reference proteome</keyword>
<reference evidence="5" key="1">
    <citation type="submission" date="2022-12" db="EMBL/GenBank/DDBJ databases">
        <title>New Phytohabitans aurantiacus sp. RD004123 nov., an actinomycete isolated from soil.</title>
        <authorList>
            <person name="Triningsih D.W."/>
            <person name="Harunari E."/>
            <person name="Igarashi Y."/>
        </authorList>
    </citation>
    <scope>NUCLEOTIDE SEQUENCE</scope>
    <source>
        <strain evidence="5">RD004123</strain>
    </source>
</reference>
<name>A0ABQ5RAP5_9ACTN</name>
<dbReference type="RefSeq" id="WP_281906020.1">
    <property type="nucleotide sequence ID" value="NZ_BSDI01000093.1"/>
</dbReference>
<organism evidence="5 6">
    <name type="scientific">Phytohabitans aurantiacus</name>
    <dbReference type="NCBI Taxonomy" id="3016789"/>
    <lineage>
        <taxon>Bacteria</taxon>
        <taxon>Bacillati</taxon>
        <taxon>Actinomycetota</taxon>
        <taxon>Actinomycetes</taxon>
        <taxon>Micromonosporales</taxon>
        <taxon>Micromonosporaceae</taxon>
    </lineage>
</organism>
<dbReference type="Proteomes" id="UP001144280">
    <property type="component" value="Unassembled WGS sequence"/>
</dbReference>
<comment type="caution">
    <text evidence="5">The sequence shown here is derived from an EMBL/GenBank/DDBJ whole genome shotgun (WGS) entry which is preliminary data.</text>
</comment>